<dbReference type="InterPro" id="IPR027417">
    <property type="entry name" value="P-loop_NTPase"/>
</dbReference>
<feature type="domain" description="Dynamin N-terminal" evidence="3">
    <location>
        <begin position="258"/>
        <end position="497"/>
    </location>
</feature>
<comment type="caution">
    <text evidence="5">The sequence shown here is derived from an EMBL/GenBank/DDBJ whole genome shotgun (WGS) entry which is preliminary data.</text>
</comment>
<keyword evidence="1" id="KW-0175">Coiled coil</keyword>
<feature type="compositionally biased region" description="Polar residues" evidence="2">
    <location>
        <begin position="37"/>
        <end position="79"/>
    </location>
</feature>
<feature type="compositionally biased region" description="Polar residues" evidence="2">
    <location>
        <begin position="131"/>
        <end position="150"/>
    </location>
</feature>
<reference evidence="5 6" key="1">
    <citation type="submission" date="2016-06" db="EMBL/GenBank/DDBJ databases">
        <title>Living apart together: crosstalk between the core and supernumerary genomes in a fungal plant pathogen.</title>
        <authorList>
            <person name="Vanheule A."/>
            <person name="Audenaert K."/>
            <person name="Warris S."/>
            <person name="Van De Geest H."/>
            <person name="Schijlen E."/>
            <person name="Hofte M."/>
            <person name="De Saeger S."/>
            <person name="Haesaert G."/>
            <person name="Waalwijk C."/>
            <person name="Van Der Lee T."/>
        </authorList>
    </citation>
    <scope>NUCLEOTIDE SEQUENCE [LARGE SCALE GENOMIC DNA]</scope>
    <source>
        <strain evidence="5 6">2516</strain>
    </source>
</reference>
<feature type="compositionally biased region" description="Polar residues" evidence="2">
    <location>
        <begin position="20"/>
        <end position="29"/>
    </location>
</feature>
<dbReference type="PANTHER" id="PTHR36681:SF3">
    <property type="entry name" value="NUCLEAR GTPASE, GERMINAL CENTER-ASSOCIATED, TANDEM DUPLICATE 3"/>
    <property type="match status" value="1"/>
</dbReference>
<protein>
    <recommendedName>
        <fullName evidence="7">G domain-containing protein</fullName>
    </recommendedName>
</protein>
<dbReference type="SUPFAM" id="SSF52540">
    <property type="entry name" value="P-loop containing nucleoside triphosphate hydrolases"/>
    <property type="match status" value="1"/>
</dbReference>
<dbReference type="Pfam" id="PF24564">
    <property type="entry name" value="DUF7605"/>
    <property type="match status" value="1"/>
</dbReference>
<organism evidence="5 6">
    <name type="scientific">Fusarium poae</name>
    <dbReference type="NCBI Taxonomy" id="36050"/>
    <lineage>
        <taxon>Eukaryota</taxon>
        <taxon>Fungi</taxon>
        <taxon>Dikarya</taxon>
        <taxon>Ascomycota</taxon>
        <taxon>Pezizomycotina</taxon>
        <taxon>Sordariomycetes</taxon>
        <taxon>Hypocreomycetidae</taxon>
        <taxon>Hypocreales</taxon>
        <taxon>Nectriaceae</taxon>
        <taxon>Fusarium</taxon>
    </lineage>
</organism>
<dbReference type="PANTHER" id="PTHR36681">
    <property type="entry name" value="NUCLEAR GTPASE, GERMINAL CENTER-ASSOCIATED, TANDEM DUPLICATE 3"/>
    <property type="match status" value="1"/>
</dbReference>
<dbReference type="Pfam" id="PF00350">
    <property type="entry name" value="Dynamin_N"/>
    <property type="match status" value="1"/>
</dbReference>
<evidence type="ECO:0000259" key="3">
    <source>
        <dbReference type="Pfam" id="PF00350"/>
    </source>
</evidence>
<keyword evidence="6" id="KW-1185">Reference proteome</keyword>
<dbReference type="EMBL" id="LYXU01000002">
    <property type="protein sequence ID" value="OBS23218.1"/>
    <property type="molecule type" value="Genomic_DNA"/>
</dbReference>
<dbReference type="STRING" id="36050.A0A1B8ARR1"/>
<feature type="region of interest" description="Disordered" evidence="2">
    <location>
        <begin position="1"/>
        <end position="79"/>
    </location>
</feature>
<evidence type="ECO:0000259" key="4">
    <source>
        <dbReference type="Pfam" id="PF24564"/>
    </source>
</evidence>
<feature type="compositionally biased region" description="Low complexity" evidence="2">
    <location>
        <begin position="151"/>
        <end position="176"/>
    </location>
</feature>
<evidence type="ECO:0000256" key="2">
    <source>
        <dbReference type="SAM" id="MobiDB-lite"/>
    </source>
</evidence>
<feature type="region of interest" description="Disordered" evidence="2">
    <location>
        <begin position="98"/>
        <end position="184"/>
    </location>
</feature>
<evidence type="ECO:0000256" key="1">
    <source>
        <dbReference type="SAM" id="Coils"/>
    </source>
</evidence>
<dbReference type="InterPro" id="IPR056024">
    <property type="entry name" value="DUF7605"/>
</dbReference>
<dbReference type="InterPro" id="IPR045063">
    <property type="entry name" value="Dynamin_N"/>
</dbReference>
<feature type="domain" description="DUF7605" evidence="4">
    <location>
        <begin position="728"/>
        <end position="895"/>
    </location>
</feature>
<dbReference type="Gene3D" id="3.40.50.300">
    <property type="entry name" value="P-loop containing nucleotide triphosphate hydrolases"/>
    <property type="match status" value="2"/>
</dbReference>
<feature type="coiled-coil region" evidence="1">
    <location>
        <begin position="555"/>
        <end position="589"/>
    </location>
</feature>
<dbReference type="OMA" id="YSAFCRN"/>
<feature type="compositionally biased region" description="Polar residues" evidence="2">
    <location>
        <begin position="98"/>
        <end position="123"/>
    </location>
</feature>
<dbReference type="AlphaFoldDB" id="A0A1B8ARR1"/>
<proteinExistence type="predicted"/>
<gene>
    <name evidence="5" type="ORF">FPOA_03771</name>
</gene>
<evidence type="ECO:0000313" key="5">
    <source>
        <dbReference type="EMBL" id="OBS23218.1"/>
    </source>
</evidence>
<evidence type="ECO:0008006" key="7">
    <source>
        <dbReference type="Google" id="ProtNLM"/>
    </source>
</evidence>
<dbReference type="Proteomes" id="UP000091967">
    <property type="component" value="Unassembled WGS sequence"/>
</dbReference>
<sequence length="978" mass="109701">MADSSSNPLPTLFQHLSLGESETASSQCDTPKRKISFSFSSPQTGLPSSRSPNGSFIFGQESSNRSTGPSERFQSNSTYGISPSFSTIAGGSKPFSFQSIPLPAQSQTSAPTSQLQSPFTPVTISPPRLSETFSGTSSTATPSSFLSPSTPNSKTGPSSSLSPSLDTPNSSHVSSPIPEPPASIIPYDARTEVPPTHALFTDTFQNALLQGSETAQKVVRAIEKLQAGALRESDSEVGNFLSDAKSLQHFQGTDTRTIAVLGDSGEGKSSLINSLLHFPGVAQTGDIGSACTSVVTEYRQKKAEHTKPITISVEYLSAPEIRELIKELLWSYRQIFLESVESDETSEQDYNRYMRESEQAWSALNAAFKHKRQFTQRMAQDMSEGALERITDQLIKWTEEIEWPAGGVDGFWTSTAQTADECVEQTKFFMQDKFWPFTKIIRVYLDSEVLKTGVVLADLPGLQDTNLARVRATQDYLIKCDTIIIVAKISRAITDQSLKSSLFYVLSRHMPIEWEQSGTQKLNVSVVCTKSDEIDLRTARLEFCGPNKSIPTEIMTQLDSEISTAKQSNDRARKKVAKKQQELLLVQARNRHVQTNLRNVYSSEMNGRNLDVFCVSNKWYEKYCPKGNAKFVEASGVPDLRRFCHTVTADAQFNEANHFLKSRLSTLLNTIDLWSSSWIQKQDEIEELDDSVHTNITELIEQIPSIVKTFRKDFTTCFQEQIMTFFGSVWATQWHWTQYNAWCLRNGDHQTSKRGHENWNAKILWKMRMELEGQWDLVEDEVSEAFEAISDRVNDLLNSFTITLHELLPPRLADAVIQTVDLQIGNLEYRMSREERKFLAEIRAIRRYASESNYNSYILQDMVPVYRSASNQSGTGKAARQRSIVQGHIEQGVIFPKMGIAISESMESLIKTTSTNLKTILTGVMATVKADVDIALRSHSRSRVTLDKSRQERMREFADEVTCLREGHERLLQSVEAI</sequence>
<name>A0A1B8ARR1_FUSPO</name>
<evidence type="ECO:0000313" key="6">
    <source>
        <dbReference type="Proteomes" id="UP000091967"/>
    </source>
</evidence>
<accession>A0A1B8ARR1</accession>